<dbReference type="EMBL" id="BMAT01005259">
    <property type="protein sequence ID" value="GFR90047.1"/>
    <property type="molecule type" value="Genomic_DNA"/>
</dbReference>
<reference evidence="2 3" key="1">
    <citation type="journal article" date="2021" name="Elife">
        <title>Chloroplast acquisition without the gene transfer in kleptoplastic sea slugs, Plakobranchus ocellatus.</title>
        <authorList>
            <person name="Maeda T."/>
            <person name="Takahashi S."/>
            <person name="Yoshida T."/>
            <person name="Shimamura S."/>
            <person name="Takaki Y."/>
            <person name="Nagai Y."/>
            <person name="Toyoda A."/>
            <person name="Suzuki Y."/>
            <person name="Arimoto A."/>
            <person name="Ishii H."/>
            <person name="Satoh N."/>
            <person name="Nishiyama T."/>
            <person name="Hasebe M."/>
            <person name="Maruyama T."/>
            <person name="Minagawa J."/>
            <person name="Obokata J."/>
            <person name="Shigenobu S."/>
        </authorList>
    </citation>
    <scope>NUCLEOTIDE SEQUENCE [LARGE SCALE GENOMIC DNA]</scope>
</reference>
<proteinExistence type="predicted"/>
<evidence type="ECO:0000313" key="2">
    <source>
        <dbReference type="EMBL" id="GFR90047.1"/>
    </source>
</evidence>
<protein>
    <submittedName>
        <fullName evidence="2">Uncharacterized protein</fullName>
    </submittedName>
</protein>
<comment type="caution">
    <text evidence="2">The sequence shown here is derived from an EMBL/GenBank/DDBJ whole genome shotgun (WGS) entry which is preliminary data.</text>
</comment>
<feature type="compositionally biased region" description="Basic and acidic residues" evidence="1">
    <location>
        <begin position="173"/>
        <end position="183"/>
    </location>
</feature>
<sequence length="250" mass="27895">MASRLSQQAHGTPAAVSSSVIHNLYVFAADGGKLLDPDSRKSKKLTLAILKFIRDRLSLLLEMGVQVQAYPVKKKNLDNPRFIKAMKRRGISSLPALITPDSTYEGNRSIEKAYETGIAEYQTLLRRNAATALDADDDLANFYQSEMSFEQAADDFEVKSGDMMAAFNQMRQRREAHASKRTEASNPTIARRADNVAPQGKSGSAIDPLRSWKSGDRKEVELGSDFDDDENNPQDNLMEKAYWANMEQTL</sequence>
<keyword evidence="3" id="KW-1185">Reference proteome</keyword>
<feature type="compositionally biased region" description="Acidic residues" evidence="1">
    <location>
        <begin position="222"/>
        <end position="232"/>
    </location>
</feature>
<accession>A0AAV4GX84</accession>
<feature type="region of interest" description="Disordered" evidence="1">
    <location>
        <begin position="173"/>
        <end position="236"/>
    </location>
</feature>
<evidence type="ECO:0000256" key="1">
    <source>
        <dbReference type="SAM" id="MobiDB-lite"/>
    </source>
</evidence>
<dbReference type="Proteomes" id="UP000762676">
    <property type="component" value="Unassembled WGS sequence"/>
</dbReference>
<name>A0AAV4GX84_9GAST</name>
<dbReference type="AlphaFoldDB" id="A0AAV4GX84"/>
<gene>
    <name evidence="2" type="ORF">ElyMa_002557700</name>
</gene>
<evidence type="ECO:0000313" key="3">
    <source>
        <dbReference type="Proteomes" id="UP000762676"/>
    </source>
</evidence>
<organism evidence="2 3">
    <name type="scientific">Elysia marginata</name>
    <dbReference type="NCBI Taxonomy" id="1093978"/>
    <lineage>
        <taxon>Eukaryota</taxon>
        <taxon>Metazoa</taxon>
        <taxon>Spiralia</taxon>
        <taxon>Lophotrochozoa</taxon>
        <taxon>Mollusca</taxon>
        <taxon>Gastropoda</taxon>
        <taxon>Heterobranchia</taxon>
        <taxon>Euthyneura</taxon>
        <taxon>Panpulmonata</taxon>
        <taxon>Sacoglossa</taxon>
        <taxon>Placobranchoidea</taxon>
        <taxon>Plakobranchidae</taxon>
        <taxon>Elysia</taxon>
    </lineage>
</organism>